<keyword evidence="1" id="KW-0732">Signal</keyword>
<accession>A0ABP7RWL3</accession>
<keyword evidence="3" id="KW-1185">Reference proteome</keyword>
<evidence type="ECO:0000313" key="3">
    <source>
        <dbReference type="Proteomes" id="UP001501310"/>
    </source>
</evidence>
<dbReference type="Proteomes" id="UP001501310">
    <property type="component" value="Unassembled WGS sequence"/>
</dbReference>
<organism evidence="2 3">
    <name type="scientific">Sphingomonas humi</name>
    <dbReference type="NCBI Taxonomy" id="335630"/>
    <lineage>
        <taxon>Bacteria</taxon>
        <taxon>Pseudomonadati</taxon>
        <taxon>Pseudomonadota</taxon>
        <taxon>Alphaproteobacteria</taxon>
        <taxon>Sphingomonadales</taxon>
        <taxon>Sphingomonadaceae</taxon>
        <taxon>Sphingomonas</taxon>
    </lineage>
</organism>
<dbReference type="Pfam" id="PF09912">
    <property type="entry name" value="DUF2141"/>
    <property type="match status" value="1"/>
</dbReference>
<evidence type="ECO:0000256" key="1">
    <source>
        <dbReference type="SAM" id="SignalP"/>
    </source>
</evidence>
<feature type="signal peptide" evidence="1">
    <location>
        <begin position="1"/>
        <end position="23"/>
    </location>
</feature>
<evidence type="ECO:0000313" key="2">
    <source>
        <dbReference type="EMBL" id="GAA4003290.1"/>
    </source>
</evidence>
<sequence>MDKMGIKVAAALLAAVATIGAGAPGPRAGADLQVQLSGLRSAKGTVYLCLSANPATYLKCKDDPSSVSRSIPAGSAGRLDLGAVKAGTYALLVVHDENRNGKLDMMFGIPREGFGFSNNPAMKPRAPKWEEIRFTMPATATVQQVRVRYVL</sequence>
<reference evidence="3" key="1">
    <citation type="journal article" date="2019" name="Int. J. Syst. Evol. Microbiol.">
        <title>The Global Catalogue of Microorganisms (GCM) 10K type strain sequencing project: providing services to taxonomists for standard genome sequencing and annotation.</title>
        <authorList>
            <consortium name="The Broad Institute Genomics Platform"/>
            <consortium name="The Broad Institute Genome Sequencing Center for Infectious Disease"/>
            <person name="Wu L."/>
            <person name="Ma J."/>
        </authorList>
    </citation>
    <scope>NUCLEOTIDE SEQUENCE [LARGE SCALE GENOMIC DNA]</scope>
    <source>
        <strain evidence="3">JCM 16603</strain>
    </source>
</reference>
<gene>
    <name evidence="2" type="ORF">GCM10022211_13610</name>
</gene>
<dbReference type="InterPro" id="IPR018673">
    <property type="entry name" value="DUF2141"/>
</dbReference>
<name>A0ABP7RWL3_9SPHN</name>
<feature type="chain" id="PRO_5045630072" evidence="1">
    <location>
        <begin position="24"/>
        <end position="151"/>
    </location>
</feature>
<dbReference type="EMBL" id="BAAAZD010000001">
    <property type="protein sequence ID" value="GAA4003290.1"/>
    <property type="molecule type" value="Genomic_DNA"/>
</dbReference>
<protein>
    <submittedName>
        <fullName evidence="2">DUF2141 domain-containing protein</fullName>
    </submittedName>
</protein>
<dbReference type="RefSeq" id="WP_344709422.1">
    <property type="nucleotide sequence ID" value="NZ_BAAAZD010000001.1"/>
</dbReference>
<proteinExistence type="predicted"/>
<comment type="caution">
    <text evidence="2">The sequence shown here is derived from an EMBL/GenBank/DDBJ whole genome shotgun (WGS) entry which is preliminary data.</text>
</comment>